<dbReference type="GO" id="GO:0008270">
    <property type="term" value="F:zinc ion binding"/>
    <property type="evidence" value="ECO:0007669"/>
    <property type="project" value="UniProtKB-KW"/>
</dbReference>
<keyword evidence="10" id="KW-0156">Chromatin regulator</keyword>
<dbReference type="PROSITE" id="PS51015">
    <property type="entry name" value="YDG"/>
    <property type="match status" value="1"/>
</dbReference>
<dbReference type="InParanoid" id="A0A7J7C9A5"/>
<dbReference type="FunCoup" id="A0A7J7C9A5">
    <property type="interactions" value="2622"/>
</dbReference>
<dbReference type="UniPathway" id="UPA00143"/>
<keyword evidence="11" id="KW-0238">DNA-binding</keyword>
<keyword evidence="5" id="KW-0479">Metal-binding</keyword>
<evidence type="ECO:0000256" key="6">
    <source>
        <dbReference type="ARBA" id="ARBA00022737"/>
    </source>
</evidence>
<accession>A0A7J7C9A5</accession>
<feature type="compositionally biased region" description="Basic and acidic residues" evidence="15">
    <location>
        <begin position="652"/>
        <end position="667"/>
    </location>
</feature>
<dbReference type="GO" id="GO:0016567">
    <property type="term" value="P:protein ubiquitination"/>
    <property type="evidence" value="ECO:0007669"/>
    <property type="project" value="UniProtKB-UniPathway"/>
</dbReference>
<dbReference type="InterPro" id="IPR019787">
    <property type="entry name" value="Znf_PHD-finger"/>
</dbReference>
<gene>
    <name evidence="18" type="ORF">HS088_TW20G00699</name>
</gene>
<dbReference type="EMBL" id="JAAARO010000020">
    <property type="protein sequence ID" value="KAF5730326.1"/>
    <property type="molecule type" value="Genomic_DNA"/>
</dbReference>
<comment type="subcellular location">
    <subcellularLocation>
        <location evidence="14">Nucleus</location>
    </subcellularLocation>
</comment>
<evidence type="ECO:0000256" key="2">
    <source>
        <dbReference type="ARBA" id="ARBA00004906"/>
    </source>
</evidence>
<feature type="compositionally biased region" description="Basic and acidic residues" evidence="15">
    <location>
        <begin position="595"/>
        <end position="607"/>
    </location>
</feature>
<dbReference type="InterPro" id="IPR019786">
    <property type="entry name" value="Zinc_finger_PHD-type_CS"/>
</dbReference>
<dbReference type="EC" id="2.3.2.27" evidence="3"/>
<feature type="region of interest" description="Disordered" evidence="15">
    <location>
        <begin position="105"/>
        <end position="128"/>
    </location>
</feature>
<dbReference type="InterPro" id="IPR001841">
    <property type="entry name" value="Znf_RING"/>
</dbReference>
<dbReference type="Pfam" id="PF02182">
    <property type="entry name" value="SAD_SRA"/>
    <property type="match status" value="1"/>
</dbReference>
<dbReference type="SUPFAM" id="SSF57903">
    <property type="entry name" value="FYVE/PHD zinc finger"/>
    <property type="match status" value="1"/>
</dbReference>
<dbReference type="InterPro" id="IPR013083">
    <property type="entry name" value="Znf_RING/FYVE/PHD"/>
</dbReference>
<dbReference type="InterPro" id="IPR015947">
    <property type="entry name" value="PUA-like_sf"/>
</dbReference>
<name>A0A7J7C9A5_TRIWF</name>
<dbReference type="SMART" id="SM00466">
    <property type="entry name" value="SRA"/>
    <property type="match status" value="1"/>
</dbReference>
<dbReference type="Gene3D" id="3.30.40.10">
    <property type="entry name" value="Zinc/RING finger domain, C3HC4 (zinc finger)"/>
    <property type="match status" value="3"/>
</dbReference>
<evidence type="ECO:0000313" key="18">
    <source>
        <dbReference type="EMBL" id="KAF5730326.1"/>
    </source>
</evidence>
<keyword evidence="9" id="KW-0862">Zinc</keyword>
<dbReference type="GO" id="GO:0003677">
    <property type="term" value="F:DNA binding"/>
    <property type="evidence" value="ECO:0007669"/>
    <property type="project" value="UniProtKB-KW"/>
</dbReference>
<dbReference type="Gene3D" id="2.30.280.10">
    <property type="entry name" value="SRA-YDG"/>
    <property type="match status" value="1"/>
</dbReference>
<comment type="caution">
    <text evidence="18">The sequence shown here is derived from an EMBL/GenBank/DDBJ whole genome shotgun (WGS) entry which is preliminary data.</text>
</comment>
<dbReference type="InterPro" id="IPR001965">
    <property type="entry name" value="Znf_PHD"/>
</dbReference>
<feature type="compositionally biased region" description="Acidic residues" evidence="15">
    <location>
        <begin position="608"/>
        <end position="622"/>
    </location>
</feature>
<dbReference type="InterPro" id="IPR047498">
    <property type="entry name" value="RING-HC_ORTHRUS_rpt1"/>
</dbReference>
<keyword evidence="8" id="KW-0833">Ubl conjugation pathway</keyword>
<dbReference type="PROSITE" id="PS00518">
    <property type="entry name" value="ZF_RING_1"/>
    <property type="match status" value="1"/>
</dbReference>
<evidence type="ECO:0000256" key="4">
    <source>
        <dbReference type="ARBA" id="ARBA00022679"/>
    </source>
</evidence>
<dbReference type="Pfam" id="PF13445">
    <property type="entry name" value="zf-RING_UBOX"/>
    <property type="match status" value="1"/>
</dbReference>
<dbReference type="InterPro" id="IPR003105">
    <property type="entry name" value="SRA_YDG"/>
</dbReference>
<feature type="region of interest" description="Disordered" evidence="15">
    <location>
        <begin position="465"/>
        <end position="494"/>
    </location>
</feature>
<evidence type="ECO:0000256" key="12">
    <source>
        <dbReference type="ARBA" id="ARBA00023242"/>
    </source>
</evidence>
<keyword evidence="12 14" id="KW-0539">Nucleus</keyword>
<keyword evidence="19" id="KW-1185">Reference proteome</keyword>
<dbReference type="InterPro" id="IPR017907">
    <property type="entry name" value="Znf_RING_CS"/>
</dbReference>
<comment type="pathway">
    <text evidence="2">Protein modification; protein ubiquitination.</text>
</comment>
<dbReference type="PANTHER" id="PTHR14140">
    <property type="entry name" value="E3 UBIQUITIN-PROTEIN LIGASE UHRF-RELATED"/>
    <property type="match status" value="1"/>
</dbReference>
<sequence length="770" mass="85330">MAHDTKVQLPCDGDGACMRCKAKPPPEETLTCGTCATPWHVSCLGIPPPTLASTLQWECPDCHDYGPVAAPAAAGSGESSELVAAIRAIEADASLTDKEKARKRQELLSGKVEKDPEDRETNNKGKEKVENDVLEVLGGSLNCSFCMQVPERPVTTPCGHNFCLKCFEKWIAQGKRTCAKCRSSIPPKMASQPRINSSLVTAIRMAKLSKSNAAAGSLKVYHFIHNQHRPEKAYTTERAQKAGKANAASGKIFVTVPSDHFGPITAENDPERNVGVLVGESWEDRLECRQWGAHNPHVAGIAGQSNYGAQSVALSGGYIDDEDHGEWFLYTGSGGRDLSGNKRTNKEQSFDQKFEKSNEALRVSCKKGYPVRVVRSHKEKRSSYAPEKGVRYDGIYRIEKCWRKVGIQGFKVCRYLFVRCDNEPAPWTSDEHGDRPRPLPVIPELKNATDITERKESPSWDYAPEDNHWMWKKPPPLSRKPVDTGNPEDRKRSRKAMMKAQNLSVREKLLKEFSCQICRQVMNLPVTTPCAHNFCKSCLEGAFAGKAFVRDRNRGGRALRSQKNVMQCPCCPTDISDFLQNLQVNREIMSVIESLKRDNEEENKDPIEELSEEETDDAEENLDLTFGGTEDGAGTSEETGAHELEDSSSMRQTERPKKQQKVEKESPLDITDNTKIVDDTNVFAEKPDDLNEDSETMKHQAEISGGSNDLQVPVVKRTTKRKNGNGGGGSRNPGVGVKTRRNGRIQEAPVDGKDSPSSPLLAHSSDDDFE</sequence>
<dbReference type="Pfam" id="PF00097">
    <property type="entry name" value="zf-C3HC4"/>
    <property type="match status" value="1"/>
</dbReference>
<evidence type="ECO:0000256" key="10">
    <source>
        <dbReference type="ARBA" id="ARBA00022853"/>
    </source>
</evidence>
<feature type="compositionally biased region" description="Basic and acidic residues" evidence="15">
    <location>
        <begin position="685"/>
        <end position="701"/>
    </location>
</feature>
<feature type="domain" description="RING-type" evidence="16">
    <location>
        <begin position="515"/>
        <end position="571"/>
    </location>
</feature>
<keyword evidence="6" id="KW-0677">Repeat</keyword>
<organism evidence="18 19">
    <name type="scientific">Tripterygium wilfordii</name>
    <name type="common">Thunder God vine</name>
    <dbReference type="NCBI Taxonomy" id="458696"/>
    <lineage>
        <taxon>Eukaryota</taxon>
        <taxon>Viridiplantae</taxon>
        <taxon>Streptophyta</taxon>
        <taxon>Embryophyta</taxon>
        <taxon>Tracheophyta</taxon>
        <taxon>Spermatophyta</taxon>
        <taxon>Magnoliopsida</taxon>
        <taxon>eudicotyledons</taxon>
        <taxon>Gunneridae</taxon>
        <taxon>Pentapetalae</taxon>
        <taxon>rosids</taxon>
        <taxon>fabids</taxon>
        <taxon>Celastrales</taxon>
        <taxon>Celastraceae</taxon>
        <taxon>Tripterygium</taxon>
    </lineage>
</organism>
<evidence type="ECO:0000256" key="8">
    <source>
        <dbReference type="ARBA" id="ARBA00022786"/>
    </source>
</evidence>
<dbReference type="Pfam" id="PF00628">
    <property type="entry name" value="PHD"/>
    <property type="match status" value="1"/>
</dbReference>
<dbReference type="FunFam" id="3.30.40.10:FF:000472">
    <property type="entry name" value="E3 ubiquitin-protein ligase ORTHRUS 2"/>
    <property type="match status" value="1"/>
</dbReference>
<dbReference type="PROSITE" id="PS50089">
    <property type="entry name" value="ZF_RING_2"/>
    <property type="match status" value="2"/>
</dbReference>
<evidence type="ECO:0000256" key="7">
    <source>
        <dbReference type="ARBA" id="ARBA00022771"/>
    </source>
</evidence>
<feature type="region of interest" description="Disordered" evidence="15">
    <location>
        <begin position="595"/>
        <end position="770"/>
    </location>
</feature>
<dbReference type="Proteomes" id="UP000593562">
    <property type="component" value="Unassembled WGS sequence"/>
</dbReference>
<proteinExistence type="predicted"/>
<dbReference type="InterPro" id="IPR036987">
    <property type="entry name" value="SRA-YDG_sf"/>
</dbReference>
<dbReference type="InterPro" id="IPR027370">
    <property type="entry name" value="Znf-RING_euk"/>
</dbReference>
<reference evidence="18 19" key="1">
    <citation type="journal article" date="2020" name="Nat. Commun.">
        <title>Genome of Tripterygium wilfordii and identification of cytochrome P450 involved in triptolide biosynthesis.</title>
        <authorList>
            <person name="Tu L."/>
            <person name="Su P."/>
            <person name="Zhang Z."/>
            <person name="Gao L."/>
            <person name="Wang J."/>
            <person name="Hu T."/>
            <person name="Zhou J."/>
            <person name="Zhang Y."/>
            <person name="Zhao Y."/>
            <person name="Liu Y."/>
            <person name="Song Y."/>
            <person name="Tong Y."/>
            <person name="Lu Y."/>
            <person name="Yang J."/>
            <person name="Xu C."/>
            <person name="Jia M."/>
            <person name="Peters R.J."/>
            <person name="Huang L."/>
            <person name="Gao W."/>
        </authorList>
    </citation>
    <scope>NUCLEOTIDE SEQUENCE [LARGE SCALE GENOMIC DNA]</scope>
    <source>
        <strain evidence="19">cv. XIE 37</strain>
        <tissue evidence="18">Leaf</tissue>
    </source>
</reference>
<dbReference type="InterPro" id="IPR045134">
    <property type="entry name" value="UHRF1/2-like"/>
</dbReference>
<dbReference type="InterPro" id="IPR018957">
    <property type="entry name" value="Znf_C3HC4_RING-type"/>
</dbReference>
<evidence type="ECO:0000256" key="5">
    <source>
        <dbReference type="ARBA" id="ARBA00022723"/>
    </source>
</evidence>
<dbReference type="InterPro" id="IPR047529">
    <property type="entry name" value="RING-HC_ORTHRUS_rpt2"/>
</dbReference>
<comment type="catalytic activity">
    <reaction evidence="1">
        <text>S-ubiquitinyl-[E2 ubiquitin-conjugating enzyme]-L-cysteine + [acceptor protein]-L-lysine = [E2 ubiquitin-conjugating enzyme]-L-cysteine + N(6)-ubiquitinyl-[acceptor protein]-L-lysine.</text>
        <dbReference type="EC" id="2.3.2.27"/>
    </reaction>
</comment>
<keyword evidence="4" id="KW-0808">Transferase</keyword>
<dbReference type="GO" id="GO:0044027">
    <property type="term" value="P:negative regulation of gene expression via chromosomal CpG island methylation"/>
    <property type="evidence" value="ECO:0007669"/>
    <property type="project" value="TreeGrafter"/>
</dbReference>
<dbReference type="FunFam" id="2.30.280.10:FF:000002">
    <property type="entry name" value="E3 ubiquitin-protein ligase ORTHRUS 2"/>
    <property type="match status" value="1"/>
</dbReference>
<dbReference type="PROSITE" id="PS01359">
    <property type="entry name" value="ZF_PHD_1"/>
    <property type="match status" value="1"/>
</dbReference>
<dbReference type="CDD" id="cd23138">
    <property type="entry name" value="RING-HC_ORTHRUS_rpt1"/>
    <property type="match status" value="1"/>
</dbReference>
<evidence type="ECO:0000256" key="3">
    <source>
        <dbReference type="ARBA" id="ARBA00012483"/>
    </source>
</evidence>
<feature type="domain" description="RING-type" evidence="16">
    <location>
        <begin position="143"/>
        <end position="182"/>
    </location>
</feature>
<dbReference type="OrthoDB" id="2270193at2759"/>
<dbReference type="SUPFAM" id="SSF88697">
    <property type="entry name" value="PUA domain-like"/>
    <property type="match status" value="1"/>
</dbReference>
<dbReference type="SMART" id="SM00249">
    <property type="entry name" value="PHD"/>
    <property type="match status" value="1"/>
</dbReference>
<dbReference type="InterPro" id="IPR011011">
    <property type="entry name" value="Znf_FYVE_PHD"/>
</dbReference>
<evidence type="ECO:0000259" key="17">
    <source>
        <dbReference type="PROSITE" id="PS51015"/>
    </source>
</evidence>
<evidence type="ECO:0000256" key="15">
    <source>
        <dbReference type="SAM" id="MobiDB-lite"/>
    </source>
</evidence>
<dbReference type="GO" id="GO:0061630">
    <property type="term" value="F:ubiquitin protein ligase activity"/>
    <property type="evidence" value="ECO:0007669"/>
    <property type="project" value="UniProtKB-EC"/>
</dbReference>
<dbReference type="GO" id="GO:0005634">
    <property type="term" value="C:nucleus"/>
    <property type="evidence" value="ECO:0007669"/>
    <property type="project" value="UniProtKB-SubCell"/>
</dbReference>
<feature type="domain" description="YDG" evidence="17">
    <location>
        <begin position="271"/>
        <end position="419"/>
    </location>
</feature>
<evidence type="ECO:0000256" key="13">
    <source>
        <dbReference type="PROSITE-ProRule" id="PRU00175"/>
    </source>
</evidence>
<protein>
    <recommendedName>
        <fullName evidence="3">RING-type E3 ubiquitin transferase</fullName>
        <ecNumber evidence="3">2.3.2.27</ecNumber>
    </recommendedName>
</protein>
<dbReference type="SUPFAM" id="SSF57850">
    <property type="entry name" value="RING/U-box"/>
    <property type="match status" value="2"/>
</dbReference>
<dbReference type="SMART" id="SM00184">
    <property type="entry name" value="RING"/>
    <property type="match status" value="2"/>
</dbReference>
<dbReference type="CDD" id="cd23139">
    <property type="entry name" value="RING-HC_ORTHRUS_rpt2"/>
    <property type="match status" value="1"/>
</dbReference>
<evidence type="ECO:0000256" key="1">
    <source>
        <dbReference type="ARBA" id="ARBA00000900"/>
    </source>
</evidence>
<dbReference type="PANTHER" id="PTHR14140:SF46">
    <property type="entry name" value="E3 UBIQUITIN-PROTEIN LIGASE ORTHRUS 1-RELATED"/>
    <property type="match status" value="1"/>
</dbReference>
<evidence type="ECO:0000259" key="16">
    <source>
        <dbReference type="PROSITE" id="PS50089"/>
    </source>
</evidence>
<evidence type="ECO:0000256" key="9">
    <source>
        <dbReference type="ARBA" id="ARBA00022833"/>
    </source>
</evidence>
<dbReference type="AlphaFoldDB" id="A0A7J7C9A5"/>
<evidence type="ECO:0000256" key="11">
    <source>
        <dbReference type="ARBA" id="ARBA00023125"/>
    </source>
</evidence>
<evidence type="ECO:0000256" key="14">
    <source>
        <dbReference type="PROSITE-ProRule" id="PRU00358"/>
    </source>
</evidence>
<evidence type="ECO:0000313" key="19">
    <source>
        <dbReference type="Proteomes" id="UP000593562"/>
    </source>
</evidence>
<keyword evidence="7 13" id="KW-0863">Zinc-finger</keyword>